<sequence length="97" mass="11009">MRDDPAVAQAFLLLAALHEQVSEISDKLLAAERNSRNLRSRGTAHDQRRAAELRRDLYEAHRLIDGLHRRFPEVRPGPTTRRPAATVAHQSVRPTRA</sequence>
<name>A0ABT3CJY3_9MYCO</name>
<protein>
    <recommendedName>
        <fullName evidence="5">Transposase</fullName>
    </recommendedName>
</protein>
<evidence type="ECO:0000313" key="3">
    <source>
        <dbReference type="EMBL" id="MCV7229759.1"/>
    </source>
</evidence>
<accession>A0ABT3CJY3</accession>
<dbReference type="EMBL" id="JACKTY010000047">
    <property type="protein sequence ID" value="MCV7229759.1"/>
    <property type="molecule type" value="Genomic_DNA"/>
</dbReference>
<evidence type="ECO:0000313" key="4">
    <source>
        <dbReference type="Proteomes" id="UP001526201"/>
    </source>
</evidence>
<reference evidence="3 4" key="1">
    <citation type="journal article" date="2022" name="BMC Genomics">
        <title>Comparative genome analysis of mycobacteria focusing on tRNA and non-coding RNA.</title>
        <authorList>
            <person name="Behra P.R.K."/>
            <person name="Pettersson B.M.F."/>
            <person name="Ramesh M."/>
            <person name="Das S."/>
            <person name="Dasgupta S."/>
            <person name="Kirsebom L.A."/>
        </authorList>
    </citation>
    <scope>NUCLEOTIDE SEQUENCE [LARGE SCALE GENOMIC DNA]</scope>
    <source>
        <strain evidence="3 4">DSM 44078</strain>
    </source>
</reference>
<gene>
    <name evidence="3" type="ORF">H7J73_27505</name>
</gene>
<feature type="coiled-coil region" evidence="1">
    <location>
        <begin position="14"/>
        <end position="41"/>
    </location>
</feature>
<evidence type="ECO:0008006" key="5">
    <source>
        <dbReference type="Google" id="ProtNLM"/>
    </source>
</evidence>
<evidence type="ECO:0000256" key="2">
    <source>
        <dbReference type="SAM" id="MobiDB-lite"/>
    </source>
</evidence>
<proteinExistence type="predicted"/>
<dbReference type="Proteomes" id="UP001526201">
    <property type="component" value="Unassembled WGS sequence"/>
</dbReference>
<keyword evidence="1" id="KW-0175">Coiled coil</keyword>
<dbReference type="RefSeq" id="WP_264071029.1">
    <property type="nucleotide sequence ID" value="NZ_JACKTY010000047.1"/>
</dbReference>
<evidence type="ECO:0000256" key="1">
    <source>
        <dbReference type="SAM" id="Coils"/>
    </source>
</evidence>
<feature type="compositionally biased region" description="Polar residues" evidence="2">
    <location>
        <begin position="88"/>
        <end position="97"/>
    </location>
</feature>
<feature type="region of interest" description="Disordered" evidence="2">
    <location>
        <begin position="69"/>
        <end position="97"/>
    </location>
</feature>
<comment type="caution">
    <text evidence="3">The sequence shown here is derived from an EMBL/GenBank/DDBJ whole genome shotgun (WGS) entry which is preliminary data.</text>
</comment>
<keyword evidence="4" id="KW-1185">Reference proteome</keyword>
<organism evidence="3 4">
    <name type="scientific">Mycolicibacterium komossense</name>
    <dbReference type="NCBI Taxonomy" id="1779"/>
    <lineage>
        <taxon>Bacteria</taxon>
        <taxon>Bacillati</taxon>
        <taxon>Actinomycetota</taxon>
        <taxon>Actinomycetes</taxon>
        <taxon>Mycobacteriales</taxon>
        <taxon>Mycobacteriaceae</taxon>
        <taxon>Mycolicibacterium</taxon>
    </lineage>
</organism>